<protein>
    <submittedName>
        <fullName evidence="6">Gluconate 2-dehydrogenase alpha chain</fullName>
    </submittedName>
</protein>
<dbReference type="PANTHER" id="PTHR46056">
    <property type="entry name" value="LONG-CHAIN-ALCOHOL OXIDASE"/>
    <property type="match status" value="1"/>
</dbReference>
<evidence type="ECO:0000259" key="5">
    <source>
        <dbReference type="Pfam" id="PF05199"/>
    </source>
</evidence>
<keyword evidence="2" id="KW-0285">Flavoprotein</keyword>
<comment type="similarity">
    <text evidence="1">Belongs to the GMC oxidoreductase family.</text>
</comment>
<comment type="caution">
    <text evidence="6">The sequence shown here is derived from an EMBL/GenBank/DDBJ whole genome shotgun (WGS) entry which is preliminary data.</text>
</comment>
<dbReference type="Gene3D" id="3.50.50.60">
    <property type="entry name" value="FAD/NAD(P)-binding domain"/>
    <property type="match status" value="2"/>
</dbReference>
<evidence type="ECO:0000256" key="4">
    <source>
        <dbReference type="ARBA" id="ARBA00023002"/>
    </source>
</evidence>
<evidence type="ECO:0000313" key="6">
    <source>
        <dbReference type="EMBL" id="RKD95444.1"/>
    </source>
</evidence>
<organism evidence="6 7">
    <name type="scientific">Halopiger aswanensis</name>
    <dbReference type="NCBI Taxonomy" id="148449"/>
    <lineage>
        <taxon>Archaea</taxon>
        <taxon>Methanobacteriati</taxon>
        <taxon>Methanobacteriota</taxon>
        <taxon>Stenosarchaea group</taxon>
        <taxon>Halobacteria</taxon>
        <taxon>Halobacteriales</taxon>
        <taxon>Natrialbaceae</taxon>
        <taxon>Halopiger</taxon>
    </lineage>
</organism>
<gene>
    <name evidence="6" type="ORF">ATJ93_2298</name>
</gene>
<evidence type="ECO:0000256" key="2">
    <source>
        <dbReference type="ARBA" id="ARBA00022630"/>
    </source>
</evidence>
<keyword evidence="3" id="KW-0274">FAD</keyword>
<dbReference type="EMBL" id="RAPO01000002">
    <property type="protein sequence ID" value="RKD95444.1"/>
    <property type="molecule type" value="Genomic_DNA"/>
</dbReference>
<evidence type="ECO:0000256" key="1">
    <source>
        <dbReference type="ARBA" id="ARBA00010790"/>
    </source>
</evidence>
<proteinExistence type="inferred from homology"/>
<name>A0A3R7GIU8_9EURY</name>
<accession>A0A3R7GIU8</accession>
<dbReference type="SUPFAM" id="SSF54373">
    <property type="entry name" value="FAD-linked reductases, C-terminal domain"/>
    <property type="match status" value="1"/>
</dbReference>
<dbReference type="Pfam" id="PF05199">
    <property type="entry name" value="GMC_oxred_C"/>
    <property type="match status" value="1"/>
</dbReference>
<reference evidence="6 7" key="1">
    <citation type="submission" date="2018-09" db="EMBL/GenBank/DDBJ databases">
        <title>Genomic Encyclopedia of Archaeal and Bacterial Type Strains, Phase II (KMG-II): from individual species to whole genera.</title>
        <authorList>
            <person name="Goeker M."/>
        </authorList>
    </citation>
    <scope>NUCLEOTIDE SEQUENCE [LARGE SCALE GENOMIC DNA]</scope>
    <source>
        <strain evidence="6 7">DSM 13151</strain>
    </source>
</reference>
<feature type="domain" description="Glucose-methanol-choline oxidoreductase C-terminal" evidence="5">
    <location>
        <begin position="442"/>
        <end position="567"/>
    </location>
</feature>
<dbReference type="Proteomes" id="UP000283805">
    <property type="component" value="Unassembled WGS sequence"/>
</dbReference>
<dbReference type="InterPro" id="IPR007867">
    <property type="entry name" value="GMC_OxRtase_C"/>
</dbReference>
<dbReference type="RefSeq" id="WP_120244715.1">
    <property type="nucleotide sequence ID" value="NZ_RAPO01000002.1"/>
</dbReference>
<dbReference type="AlphaFoldDB" id="A0A3R7GIU8"/>
<dbReference type="PANTHER" id="PTHR46056:SF12">
    <property type="entry name" value="LONG-CHAIN-ALCOHOL OXIDASE"/>
    <property type="match status" value="1"/>
</dbReference>
<dbReference type="SUPFAM" id="SSF51905">
    <property type="entry name" value="FAD/NAD(P)-binding domain"/>
    <property type="match status" value="1"/>
</dbReference>
<dbReference type="InterPro" id="IPR036188">
    <property type="entry name" value="FAD/NAD-bd_sf"/>
</dbReference>
<dbReference type="GO" id="GO:0016614">
    <property type="term" value="F:oxidoreductase activity, acting on CH-OH group of donors"/>
    <property type="evidence" value="ECO:0007669"/>
    <property type="project" value="InterPro"/>
</dbReference>
<sequence>MVQELEPVDVVTVGAGWTGGIVAKELAQNDYQVVSLERGGERETEDFFTVHDELGYALRYKLMQDLSKETITFRNNVDEPALPMRRYGAFLPGSGEGGAGVHWNGQTWRFLPYDFEIESRTIDEYGEEKIPENMQLQDWGISYEELEPYYDTFEYTAGIAGAAGNIEGEIQDDGNPYEGPRSRDYPLPPMVDSPVLELFKETADDMGYEPFQAPSANLTEQYTNPDGVQQGQCQYCGYCERFGCEWGAKASPITTVLPAAQETGNFELRTHSDVVELLYDEDEEQVEGVRYVDRRTDEVYEQPADVVALTAYVLNNVRLLLLSDIGEPYDPETGEGTVGKNYCYQNFQASATGFFDDEEWNLYMGAGALGASFDDLNGDNFDHSDLDFLHGGNVALNQTGDRPIANNPIPEDTPAWGSEFKEQSLEYYHSSVTVSAQGAVLPFRENYLDLDPNYTDQYGQPLLRMTFDWREQDRNLVEHIGPQLEELMQEMGADQVDASTSLDGSFDITPYQSTHNTGGAVMGADPEESVVNNYLQCWDASNLFIPGASAFAHNSGYNPTGTVGALAFRAAEGIQEYLDEPEMLADPSS</sequence>
<dbReference type="OrthoDB" id="346033at2157"/>
<keyword evidence="4" id="KW-0560">Oxidoreductase</keyword>
<keyword evidence="7" id="KW-1185">Reference proteome</keyword>
<evidence type="ECO:0000256" key="3">
    <source>
        <dbReference type="ARBA" id="ARBA00022827"/>
    </source>
</evidence>
<evidence type="ECO:0000313" key="7">
    <source>
        <dbReference type="Proteomes" id="UP000283805"/>
    </source>
</evidence>